<dbReference type="AlphaFoldDB" id="A0A3B4V8W6"/>
<evidence type="ECO:0000256" key="2">
    <source>
        <dbReference type="ARBA" id="ARBA00009468"/>
    </source>
</evidence>
<dbReference type="GO" id="GO:0015630">
    <property type="term" value="C:microtubule cytoskeleton"/>
    <property type="evidence" value="ECO:0007669"/>
    <property type="project" value="TreeGrafter"/>
</dbReference>
<dbReference type="PANTHER" id="PTHR16076">
    <property type="entry name" value="CYTOSKELETON ASSOCIATED PROTEIN 2-RELATED"/>
    <property type="match status" value="1"/>
</dbReference>
<proteinExistence type="inferred from homology"/>
<feature type="region of interest" description="Disordered" evidence="6">
    <location>
        <begin position="273"/>
        <end position="327"/>
    </location>
</feature>
<accession>A0A3B4V8W6</accession>
<feature type="region of interest" description="Disordered" evidence="6">
    <location>
        <begin position="200"/>
        <end position="244"/>
    </location>
</feature>
<organism evidence="8 9">
    <name type="scientific">Seriola dumerili</name>
    <name type="common">Greater amberjack</name>
    <name type="synonym">Caranx dumerili</name>
    <dbReference type="NCBI Taxonomy" id="41447"/>
    <lineage>
        <taxon>Eukaryota</taxon>
        <taxon>Metazoa</taxon>
        <taxon>Chordata</taxon>
        <taxon>Craniata</taxon>
        <taxon>Vertebrata</taxon>
        <taxon>Euteleostomi</taxon>
        <taxon>Actinopterygii</taxon>
        <taxon>Neopterygii</taxon>
        <taxon>Teleostei</taxon>
        <taxon>Neoteleostei</taxon>
        <taxon>Acanthomorphata</taxon>
        <taxon>Carangaria</taxon>
        <taxon>Carangiformes</taxon>
        <taxon>Carangidae</taxon>
        <taxon>Seriola</taxon>
    </lineage>
</organism>
<evidence type="ECO:0000256" key="5">
    <source>
        <dbReference type="ARBA" id="ARBA00023212"/>
    </source>
</evidence>
<dbReference type="STRING" id="41447.ENSSDUP00000026475"/>
<reference evidence="8" key="1">
    <citation type="submission" date="2025-08" db="UniProtKB">
        <authorList>
            <consortium name="Ensembl"/>
        </authorList>
    </citation>
    <scope>IDENTIFICATION</scope>
</reference>
<comment type="subcellular location">
    <subcellularLocation>
        <location evidence="1">Cytoplasm</location>
        <location evidence="1">Cytoskeleton</location>
    </subcellularLocation>
</comment>
<evidence type="ECO:0000313" key="8">
    <source>
        <dbReference type="Ensembl" id="ENSSDUP00000026475.1"/>
    </source>
</evidence>
<feature type="compositionally biased region" description="Polar residues" evidence="6">
    <location>
        <begin position="201"/>
        <end position="225"/>
    </location>
</feature>
<feature type="region of interest" description="Disordered" evidence="6">
    <location>
        <begin position="78"/>
        <end position="98"/>
    </location>
</feature>
<evidence type="ECO:0000256" key="6">
    <source>
        <dbReference type="SAM" id="MobiDB-lite"/>
    </source>
</evidence>
<keyword evidence="3" id="KW-0963">Cytoplasm</keyword>
<feature type="compositionally biased region" description="Basic and acidic residues" evidence="6">
    <location>
        <begin position="309"/>
        <end position="320"/>
    </location>
</feature>
<evidence type="ECO:0000259" key="7">
    <source>
        <dbReference type="Pfam" id="PF15297"/>
    </source>
</evidence>
<sequence length="582" mass="64095">DKTSLAPFHLKSNEKEETLAKNGPLKAKAKQADTKLACVEALKKVKTVQKDGKGAAAASDVTQRQTYSRAFHTEQAVKHRKMVAEAPKPPAAAQSFKSAPGMYKGKMVQSKIGSIWKSSASLDRIDHKRSAPKTESQRVGNAAKARSKSVADLPRHGTQKPAPPRLKSVVSRPAQVSKSAVISHPPAGFYSARAPARTVPATLTSTSSRNTTVAPTKGRGTQNSKPKIPVIDNKVNKPPVSSTLSQYRFTTETAEERRAKLAAWQASKGKTFKRPAMTATLPPKTRVSKPEADLKSQSHVEPQRAAQSKSEHSLEEHKPDSAAGNCADTQGAQLTTCNRTTAIMNTTLELLENSDVDLPVDPQDRMDDIVLNLCDALEAIVTPSRCSDGKFSCVTMIYECDAELEDDKPKTECIKEEVNAILQDVCEQLKVEQVKNEAEKSDDKVETDDAEEVESDEDDDVMETTPPMEDASVVKYSVKTTPYLQSVKKTIEGEAGTSRRKSNIKDLKFLTPVRRSCRIQRKSSHLPTMLVDHDPCVSSLAELVKLDDDPNAYIYRKNPALLEDLPDQTRLEDRQCREEWRK</sequence>
<dbReference type="PANTHER" id="PTHR16076:SF8">
    <property type="entry name" value="CYTOSKELETON-ASSOCIATED PROTEIN 2"/>
    <property type="match status" value="1"/>
</dbReference>
<dbReference type="Ensembl" id="ENSSDUT00000026946.1">
    <property type="protein sequence ID" value="ENSSDUP00000026475.1"/>
    <property type="gene ID" value="ENSSDUG00000019198.1"/>
</dbReference>
<dbReference type="Proteomes" id="UP000261420">
    <property type="component" value="Unplaced"/>
</dbReference>
<dbReference type="InterPro" id="IPR029197">
    <property type="entry name" value="CKAP2_C"/>
</dbReference>
<reference evidence="8" key="2">
    <citation type="submission" date="2025-09" db="UniProtKB">
        <authorList>
            <consortium name="Ensembl"/>
        </authorList>
    </citation>
    <scope>IDENTIFICATION</scope>
</reference>
<evidence type="ECO:0000256" key="3">
    <source>
        <dbReference type="ARBA" id="ARBA00022490"/>
    </source>
</evidence>
<feature type="region of interest" description="Disordered" evidence="6">
    <location>
        <begin position="436"/>
        <end position="465"/>
    </location>
</feature>
<dbReference type="GeneTree" id="ENSGT00530000063691"/>
<evidence type="ECO:0000313" key="9">
    <source>
        <dbReference type="Proteomes" id="UP000261420"/>
    </source>
</evidence>
<evidence type="ECO:0000256" key="1">
    <source>
        <dbReference type="ARBA" id="ARBA00004245"/>
    </source>
</evidence>
<dbReference type="Pfam" id="PF15297">
    <property type="entry name" value="CKAP2_C"/>
    <property type="match status" value="1"/>
</dbReference>
<dbReference type="InterPro" id="IPR026165">
    <property type="entry name" value="CKAP2_fam"/>
</dbReference>
<feature type="compositionally biased region" description="Basic and acidic residues" evidence="6">
    <location>
        <begin position="288"/>
        <end position="302"/>
    </location>
</feature>
<feature type="domain" description="Cytoskeleton-associated protein 2 C-terminal" evidence="7">
    <location>
        <begin position="400"/>
        <end position="561"/>
    </location>
</feature>
<dbReference type="GO" id="GO:0007026">
    <property type="term" value="P:negative regulation of microtubule depolymerization"/>
    <property type="evidence" value="ECO:0007669"/>
    <property type="project" value="TreeGrafter"/>
</dbReference>
<dbReference type="OMA" id="HEPEGQN"/>
<feature type="region of interest" description="Disordered" evidence="6">
    <location>
        <begin position="118"/>
        <end position="172"/>
    </location>
</feature>
<protein>
    <submittedName>
        <fullName evidence="8">Si:ch211-266i6.3</fullName>
    </submittedName>
</protein>
<keyword evidence="5" id="KW-0206">Cytoskeleton</keyword>
<feature type="compositionally biased region" description="Acidic residues" evidence="6">
    <location>
        <begin position="445"/>
        <end position="462"/>
    </location>
</feature>
<comment type="similarity">
    <text evidence="2">Belongs to the CKAP2 family.</text>
</comment>
<name>A0A3B4V8W6_SERDU</name>
<evidence type="ECO:0000256" key="4">
    <source>
        <dbReference type="ARBA" id="ARBA00022553"/>
    </source>
</evidence>
<keyword evidence="4" id="KW-0597">Phosphoprotein</keyword>
<keyword evidence="9" id="KW-1185">Reference proteome</keyword>